<evidence type="ECO:0000313" key="5">
    <source>
        <dbReference type="Proteomes" id="UP000325218"/>
    </source>
</evidence>
<keyword evidence="2" id="KW-0945">Host-virus interaction</keyword>
<protein>
    <recommendedName>
        <fullName evidence="3">Phage tail fibre protein N-terminal domain-containing protein</fullName>
    </recommendedName>
</protein>
<dbReference type="GO" id="GO:0019062">
    <property type="term" value="P:virion attachment to host cell"/>
    <property type="evidence" value="ECO:0007669"/>
    <property type="project" value="InterPro"/>
</dbReference>
<evidence type="ECO:0000256" key="1">
    <source>
        <dbReference type="ARBA" id="ARBA00004328"/>
    </source>
</evidence>
<reference evidence="4 5" key="1">
    <citation type="submission" date="2019-08" db="EMBL/GenBank/DDBJ databases">
        <title>Genome sequencing of Paenibacillus faecis DSM 23593(T).</title>
        <authorList>
            <person name="Kook J.-K."/>
            <person name="Park S.-N."/>
            <person name="Lim Y.K."/>
        </authorList>
    </citation>
    <scope>NUCLEOTIDE SEQUENCE [LARGE SCALE GENOMIC DNA]</scope>
    <source>
        <strain evidence="4 5">DSM 23593</strain>
    </source>
</reference>
<dbReference type="InterPro" id="IPR022225">
    <property type="entry name" value="Phage_tail_fibre_N"/>
</dbReference>
<feature type="domain" description="Phage tail fibre protein N-terminal" evidence="3">
    <location>
        <begin position="3"/>
        <end position="153"/>
    </location>
</feature>
<dbReference type="OrthoDB" id="1624444at2"/>
<accession>A0A5D0CLP6</accession>
<dbReference type="PANTHER" id="PTHR35191:SF1">
    <property type="entry name" value="PROPHAGE SIDE TAIL FIBER PROTEIN HOMOLOG STFQ-RELATED"/>
    <property type="match status" value="1"/>
</dbReference>
<organism evidence="4 5">
    <name type="scientific">Paenibacillus faecis</name>
    <dbReference type="NCBI Taxonomy" id="862114"/>
    <lineage>
        <taxon>Bacteria</taxon>
        <taxon>Bacillati</taxon>
        <taxon>Bacillota</taxon>
        <taxon>Bacilli</taxon>
        <taxon>Bacillales</taxon>
        <taxon>Paenibacillaceae</taxon>
        <taxon>Paenibacillus</taxon>
    </lineage>
</organism>
<dbReference type="Pfam" id="PF03406">
    <property type="entry name" value="Phage_fiber_2"/>
    <property type="match status" value="1"/>
</dbReference>
<proteinExistence type="predicted"/>
<sequence>MSSWSYALTNKGRQLQAKAQAGVQLVYTRMAVGSGTLSGQSLEDMSALITPVKDLTISRLKRPPGSTRALIGATLTNQDVTTGFYLREVGIFATDPDLGEILYMYANAGSTADYITPKGDGVIEKAINMNVFVGAASSITANIDESLVYVTKDELNEAIAGITIPDASLTVKGKVQLSNATNSSSETLAATPKAVKSAYDAATAAQNTANAANLAAATAQSRADQAFQSGNERKAEVVAALVAKGIPATTAESWDSLIAKMAAIIRATGNAGPAQVLSGYTFSNASGNNQAGAMPKQASGARPASPDAGYADGVGNLFSKVPPGYYYEDNVYISSHDPDFVAGNLPKDTNIFGLVGALERMTTAEKQGIADAITGKGVPASVNDLNTVLAQKIGQIKLGSLYATGTATVSNTNTLEFTRHDGVVVPMKYLQVSGLNFLPKTLLVVGNDLSSGTGYGFETIYRDGMKFRYDSAAQLFISSAASGSMGVVLSGNAYLTSTGFLVPVNPYYTNRDFSATWYAFGD</sequence>
<dbReference type="Pfam" id="PF12571">
    <property type="entry name" value="Phage_tail_fib"/>
    <property type="match status" value="1"/>
</dbReference>
<dbReference type="InterPro" id="IPR051934">
    <property type="entry name" value="Phage_Tail_Fiber_Structural"/>
</dbReference>
<dbReference type="Proteomes" id="UP000325218">
    <property type="component" value="Unassembled WGS sequence"/>
</dbReference>
<gene>
    <name evidence="4" type="ORF">FRY98_24530</name>
</gene>
<dbReference type="EMBL" id="VSDO01000005">
    <property type="protein sequence ID" value="TYA10939.1"/>
    <property type="molecule type" value="Genomic_DNA"/>
</dbReference>
<name>A0A5D0CLP6_9BACL</name>
<dbReference type="AlphaFoldDB" id="A0A5D0CLP6"/>
<dbReference type="InterPro" id="IPR005068">
    <property type="entry name" value="Phage_lambda_Stf-r2"/>
</dbReference>
<evidence type="ECO:0000256" key="2">
    <source>
        <dbReference type="ARBA" id="ARBA00022581"/>
    </source>
</evidence>
<evidence type="ECO:0000259" key="3">
    <source>
        <dbReference type="Pfam" id="PF12571"/>
    </source>
</evidence>
<keyword evidence="5" id="KW-1185">Reference proteome</keyword>
<dbReference type="PANTHER" id="PTHR35191">
    <property type="entry name" value="PROPHAGE SIDE TAIL FIBER PROTEIN HOMOLOG STFQ-RELATED"/>
    <property type="match status" value="1"/>
</dbReference>
<dbReference type="GO" id="GO:0046718">
    <property type="term" value="P:symbiont entry into host cell"/>
    <property type="evidence" value="ECO:0007669"/>
    <property type="project" value="InterPro"/>
</dbReference>
<comment type="caution">
    <text evidence="4">The sequence shown here is derived from an EMBL/GenBank/DDBJ whole genome shotgun (WGS) entry which is preliminary data.</text>
</comment>
<comment type="subcellular location">
    <subcellularLocation>
        <location evidence="1">Virion</location>
    </subcellularLocation>
</comment>
<evidence type="ECO:0000313" key="4">
    <source>
        <dbReference type="EMBL" id="TYA10939.1"/>
    </source>
</evidence>